<gene>
    <name evidence="4" type="ORF">IAB46_06315</name>
</gene>
<organism evidence="4 5">
    <name type="scientific">Candidatus Scybalocola faecigallinarum</name>
    <dbReference type="NCBI Taxonomy" id="2840941"/>
    <lineage>
        <taxon>Bacteria</taxon>
        <taxon>Bacillati</taxon>
        <taxon>Bacillota</taxon>
        <taxon>Clostridia</taxon>
        <taxon>Lachnospirales</taxon>
        <taxon>Lachnospiraceae</taxon>
        <taxon>Lachnospiraceae incertae sedis</taxon>
        <taxon>Candidatus Scybalocola (ex Gilroy et al. 2021)</taxon>
    </lineage>
</organism>
<feature type="region of interest" description="Disordered" evidence="1">
    <location>
        <begin position="305"/>
        <end position="372"/>
    </location>
</feature>
<name>A0A9D1JRA8_9FIRM</name>
<dbReference type="InterPro" id="IPR001279">
    <property type="entry name" value="Metallo-B-lactamas"/>
</dbReference>
<dbReference type="PANTHER" id="PTHR30619">
    <property type="entry name" value="DNA INTERNALIZATION/COMPETENCE PROTEIN COMEC/REC2"/>
    <property type="match status" value="1"/>
</dbReference>
<feature type="signal peptide" evidence="2">
    <location>
        <begin position="1"/>
        <end position="27"/>
    </location>
</feature>
<dbReference type="InterPro" id="IPR035681">
    <property type="entry name" value="ComA-like_MBL"/>
</dbReference>
<dbReference type="PANTHER" id="PTHR30619:SF7">
    <property type="entry name" value="BETA-LACTAMASE DOMAIN PROTEIN"/>
    <property type="match status" value="1"/>
</dbReference>
<dbReference type="Gene3D" id="3.60.15.10">
    <property type="entry name" value="Ribonuclease Z/Hydroxyacylglutathione hydrolase-like"/>
    <property type="match status" value="1"/>
</dbReference>
<reference evidence="4" key="1">
    <citation type="submission" date="2020-10" db="EMBL/GenBank/DDBJ databases">
        <authorList>
            <person name="Gilroy R."/>
        </authorList>
    </citation>
    <scope>NUCLEOTIDE SEQUENCE</scope>
    <source>
        <strain evidence="4">CHK178-757</strain>
    </source>
</reference>
<reference evidence="4" key="2">
    <citation type="journal article" date="2021" name="PeerJ">
        <title>Extensive microbial diversity within the chicken gut microbiome revealed by metagenomics and culture.</title>
        <authorList>
            <person name="Gilroy R."/>
            <person name="Ravi A."/>
            <person name="Getino M."/>
            <person name="Pursley I."/>
            <person name="Horton D.L."/>
            <person name="Alikhan N.F."/>
            <person name="Baker D."/>
            <person name="Gharbi K."/>
            <person name="Hall N."/>
            <person name="Watson M."/>
            <person name="Adriaenssens E.M."/>
            <person name="Foster-Nyarko E."/>
            <person name="Jarju S."/>
            <person name="Secka A."/>
            <person name="Antonio M."/>
            <person name="Oren A."/>
            <person name="Chaudhuri R.R."/>
            <person name="La Ragione R."/>
            <person name="Hildebrand F."/>
            <person name="Pallen M.J."/>
        </authorList>
    </citation>
    <scope>NUCLEOTIDE SEQUENCE</scope>
    <source>
        <strain evidence="4">CHK178-757</strain>
    </source>
</reference>
<dbReference type="SMART" id="SM00849">
    <property type="entry name" value="Lactamase_B"/>
    <property type="match status" value="1"/>
</dbReference>
<dbReference type="InterPro" id="IPR036866">
    <property type="entry name" value="RibonucZ/Hydroxyglut_hydro"/>
</dbReference>
<dbReference type="PROSITE" id="PS51257">
    <property type="entry name" value="PROKAR_LIPOPROTEIN"/>
    <property type="match status" value="1"/>
</dbReference>
<dbReference type="SUPFAM" id="SSF56281">
    <property type="entry name" value="Metallo-hydrolase/oxidoreductase"/>
    <property type="match status" value="1"/>
</dbReference>
<feature type="domain" description="Metallo-beta-lactamase" evidence="3">
    <location>
        <begin position="63"/>
        <end position="256"/>
    </location>
</feature>
<evidence type="ECO:0000313" key="5">
    <source>
        <dbReference type="Proteomes" id="UP000823927"/>
    </source>
</evidence>
<comment type="caution">
    <text evidence="4">The sequence shown here is derived from an EMBL/GenBank/DDBJ whole genome shotgun (WGS) entry which is preliminary data.</text>
</comment>
<sequence length="420" mass="43894">MRKKLRTLFPFLVILCLLLAGCSSSTAATGQSTGQTASVPAQGDDGSEAAKELLTVHFIDVGQGDSILIQAGNEAMLIDAGTNESGDVVTAYLESLGISHLDWVIGTHPHEDHIGGLDDVIREMDVDRVMMPPKEHTTKTFEDVLDTIADKNLTITVPEVGDSYALGSGQFTILGPVNDYGDDLNNWSVVLRLDYGNTSFLFTGDAESAAEEDILSTGLPAEADVLKVGHHGSDTSTSQAFLDAVSPDFAVISAGWDNDYGHPHQTTLDKLVAAQVSLCRTDLQGTVLITSNGQDLDVSYTKEAAEDDLTASPDASASELSNTSSADASGTLESVSGTAGGTGGSTPGAAASQDETPAQETQAPAVTENPDVSIQVHITRTGEKYHSAGCSYLSKSDIPISLADAKAQGYTPCSRCNPPQ</sequence>
<dbReference type="EMBL" id="DVIT01000024">
    <property type="protein sequence ID" value="HIS47160.1"/>
    <property type="molecule type" value="Genomic_DNA"/>
</dbReference>
<feature type="compositionally biased region" description="Polar residues" evidence="1">
    <location>
        <begin position="353"/>
        <end position="372"/>
    </location>
</feature>
<protein>
    <submittedName>
        <fullName evidence="4">MBL fold metallo-hydrolase</fullName>
    </submittedName>
</protein>
<dbReference type="CDD" id="cd07731">
    <property type="entry name" value="ComA-like_MBL-fold"/>
    <property type="match status" value="1"/>
</dbReference>
<keyword evidence="2" id="KW-0732">Signal</keyword>
<proteinExistence type="predicted"/>
<evidence type="ECO:0000313" key="4">
    <source>
        <dbReference type="EMBL" id="HIS47160.1"/>
    </source>
</evidence>
<evidence type="ECO:0000256" key="2">
    <source>
        <dbReference type="SAM" id="SignalP"/>
    </source>
</evidence>
<evidence type="ECO:0000259" key="3">
    <source>
        <dbReference type="SMART" id="SM00849"/>
    </source>
</evidence>
<dbReference type="AlphaFoldDB" id="A0A9D1JRA8"/>
<feature type="compositionally biased region" description="Polar residues" evidence="1">
    <location>
        <begin position="313"/>
        <end position="335"/>
    </location>
</feature>
<feature type="chain" id="PRO_5039336938" evidence="2">
    <location>
        <begin position="28"/>
        <end position="420"/>
    </location>
</feature>
<accession>A0A9D1JRA8</accession>
<dbReference type="Pfam" id="PF00753">
    <property type="entry name" value="Lactamase_B"/>
    <property type="match status" value="1"/>
</dbReference>
<dbReference type="Proteomes" id="UP000823927">
    <property type="component" value="Unassembled WGS sequence"/>
</dbReference>
<dbReference type="InterPro" id="IPR052159">
    <property type="entry name" value="Competence_DNA_uptake"/>
</dbReference>
<evidence type="ECO:0000256" key="1">
    <source>
        <dbReference type="SAM" id="MobiDB-lite"/>
    </source>
</evidence>